<sequence length="288" mass="31294">MSAISDQLKTASTSWVRSIPMTFIDDKTRSFTTAVFRSLAGNYTATGDVFNTGFFQHWLSARTELPTGPYFMSTSTGELYQAYRLNSDVQGALTEGVKPNADRTFSVLSASVGRVQSVTVGVPSQLYFTKTAAKSLAGVSVGIKDIHDIAGVKKSCGNRASNDLFPVEPRPHQRSRLARHLMPLSPDMDIAGFLVRDPQPCSIDSWAYGQNFGQASYQSTLMLKTEFLPLTVDNMAAKGCDGRLLELAAALKKAGILKTPTTGSLALLKKGPRIMEFGPDNRKKRANV</sequence>
<gene>
    <name evidence="1" type="ORF">RSE6_13798</name>
</gene>
<dbReference type="EMBL" id="FJVC01000596">
    <property type="protein sequence ID" value="CZT52461.1"/>
    <property type="molecule type" value="Genomic_DNA"/>
</dbReference>
<keyword evidence="2" id="KW-1185">Reference proteome</keyword>
<protein>
    <recommendedName>
        <fullName evidence="3">Amidase domain-containing protein</fullName>
    </recommendedName>
</protein>
<reference evidence="2" key="1">
    <citation type="submission" date="2016-03" db="EMBL/GenBank/DDBJ databases">
        <authorList>
            <person name="Guldener U."/>
        </authorList>
    </citation>
    <scope>NUCLEOTIDE SEQUENCE [LARGE SCALE GENOMIC DNA]</scope>
</reference>
<evidence type="ECO:0000313" key="1">
    <source>
        <dbReference type="EMBL" id="CZT52461.1"/>
    </source>
</evidence>
<proteinExistence type="predicted"/>
<name>A0A1E1MTR2_RHYSE</name>
<evidence type="ECO:0008006" key="3">
    <source>
        <dbReference type="Google" id="ProtNLM"/>
    </source>
</evidence>
<accession>A0A1E1MTR2</accession>
<dbReference type="Proteomes" id="UP000177625">
    <property type="component" value="Unassembled WGS sequence"/>
</dbReference>
<organism evidence="1 2">
    <name type="scientific">Rhynchosporium secalis</name>
    <name type="common">Barley scald fungus</name>
    <dbReference type="NCBI Taxonomy" id="38038"/>
    <lineage>
        <taxon>Eukaryota</taxon>
        <taxon>Fungi</taxon>
        <taxon>Dikarya</taxon>
        <taxon>Ascomycota</taxon>
        <taxon>Pezizomycotina</taxon>
        <taxon>Leotiomycetes</taxon>
        <taxon>Helotiales</taxon>
        <taxon>Ploettnerulaceae</taxon>
        <taxon>Rhynchosporium</taxon>
    </lineage>
</organism>
<evidence type="ECO:0000313" key="2">
    <source>
        <dbReference type="Proteomes" id="UP000177625"/>
    </source>
</evidence>
<dbReference type="AlphaFoldDB" id="A0A1E1MTR2"/>